<organism evidence="2 3">
    <name type="scientific">Gymnopilus junonius</name>
    <name type="common">Spectacular rustgill mushroom</name>
    <name type="synonym">Gymnopilus spectabilis subsp. junonius</name>
    <dbReference type="NCBI Taxonomy" id="109634"/>
    <lineage>
        <taxon>Eukaryota</taxon>
        <taxon>Fungi</taxon>
        <taxon>Dikarya</taxon>
        <taxon>Basidiomycota</taxon>
        <taxon>Agaricomycotina</taxon>
        <taxon>Agaricomycetes</taxon>
        <taxon>Agaricomycetidae</taxon>
        <taxon>Agaricales</taxon>
        <taxon>Agaricineae</taxon>
        <taxon>Hymenogastraceae</taxon>
        <taxon>Gymnopilus</taxon>
    </lineage>
</organism>
<evidence type="ECO:0000256" key="1">
    <source>
        <dbReference type="ARBA" id="ARBA00006961"/>
    </source>
</evidence>
<dbReference type="GO" id="GO:0016020">
    <property type="term" value="C:membrane"/>
    <property type="evidence" value="ECO:0007669"/>
    <property type="project" value="TreeGrafter"/>
</dbReference>
<dbReference type="Proteomes" id="UP000724874">
    <property type="component" value="Unassembled WGS sequence"/>
</dbReference>
<dbReference type="OrthoDB" id="504689at2759"/>
<name>A0A9P5NE67_GYMJU</name>
<evidence type="ECO:0000313" key="3">
    <source>
        <dbReference type="Proteomes" id="UP000724874"/>
    </source>
</evidence>
<sequence length="120" mass="12974">MPAQWKTFWDATGKMWLNGQLAGKYAGVFVSTGNPGGGQETTAMTFLTTLVHHGMLFVPLGYASGFMAKVSLTEVHGGSPWGSGTYAAADGSRLPSEREKEIARIQGKAFYEIVSKVQWK</sequence>
<comment type="similarity">
    <text evidence="1">Belongs to the WrbA family.</text>
</comment>
<dbReference type="GO" id="GO:0003955">
    <property type="term" value="F:NAD(P)H dehydrogenase (quinone) activity"/>
    <property type="evidence" value="ECO:0007669"/>
    <property type="project" value="TreeGrafter"/>
</dbReference>
<accession>A0A9P5NE67</accession>
<reference evidence="2" key="1">
    <citation type="submission" date="2020-11" db="EMBL/GenBank/DDBJ databases">
        <authorList>
            <consortium name="DOE Joint Genome Institute"/>
            <person name="Ahrendt S."/>
            <person name="Riley R."/>
            <person name="Andreopoulos W."/>
            <person name="LaButti K."/>
            <person name="Pangilinan J."/>
            <person name="Ruiz-duenas F.J."/>
            <person name="Barrasa J.M."/>
            <person name="Sanchez-Garcia M."/>
            <person name="Camarero S."/>
            <person name="Miyauchi S."/>
            <person name="Serrano A."/>
            <person name="Linde D."/>
            <person name="Babiker R."/>
            <person name="Drula E."/>
            <person name="Ayuso-Fernandez I."/>
            <person name="Pacheco R."/>
            <person name="Padilla G."/>
            <person name="Ferreira P."/>
            <person name="Barriuso J."/>
            <person name="Kellner H."/>
            <person name="Castanera R."/>
            <person name="Alfaro M."/>
            <person name="Ramirez L."/>
            <person name="Pisabarro A.G."/>
            <person name="Kuo A."/>
            <person name="Tritt A."/>
            <person name="Lipzen A."/>
            <person name="He G."/>
            <person name="Yan M."/>
            <person name="Ng V."/>
            <person name="Cullen D."/>
            <person name="Martin F."/>
            <person name="Rosso M.-N."/>
            <person name="Henrissat B."/>
            <person name="Hibbett D."/>
            <person name="Martinez A.T."/>
            <person name="Grigoriev I.V."/>
        </authorList>
    </citation>
    <scope>NUCLEOTIDE SEQUENCE</scope>
    <source>
        <strain evidence="2">AH 44721</strain>
    </source>
</reference>
<evidence type="ECO:0000313" key="2">
    <source>
        <dbReference type="EMBL" id="KAF8885073.1"/>
    </source>
</evidence>
<proteinExistence type="inferred from homology"/>
<dbReference type="SUPFAM" id="SSF52218">
    <property type="entry name" value="Flavoproteins"/>
    <property type="match status" value="1"/>
</dbReference>
<keyword evidence="3" id="KW-1185">Reference proteome</keyword>
<dbReference type="PANTHER" id="PTHR30546:SF23">
    <property type="entry name" value="FLAVOPROTEIN-LIKE PROTEIN YCP4-RELATED"/>
    <property type="match status" value="1"/>
</dbReference>
<gene>
    <name evidence="2" type="ORF">CPB84DRAFT_1788653</name>
</gene>
<comment type="caution">
    <text evidence="2">The sequence shown here is derived from an EMBL/GenBank/DDBJ whole genome shotgun (WGS) entry which is preliminary data.</text>
</comment>
<protein>
    <submittedName>
        <fullName evidence="2">Flavoprotein-like protein</fullName>
    </submittedName>
</protein>
<dbReference type="AlphaFoldDB" id="A0A9P5NE67"/>
<dbReference type="Gene3D" id="3.40.50.360">
    <property type="match status" value="1"/>
</dbReference>
<dbReference type="EMBL" id="JADNYJ010000104">
    <property type="protein sequence ID" value="KAF8885073.1"/>
    <property type="molecule type" value="Genomic_DNA"/>
</dbReference>
<dbReference type="InterPro" id="IPR029039">
    <property type="entry name" value="Flavoprotein-like_sf"/>
</dbReference>
<dbReference type="PANTHER" id="PTHR30546">
    <property type="entry name" value="FLAVODOXIN-RELATED PROTEIN WRBA-RELATED"/>
    <property type="match status" value="1"/>
</dbReference>